<organism evidence="1">
    <name type="scientific">Anguilla anguilla</name>
    <name type="common">European freshwater eel</name>
    <name type="synonym">Muraena anguilla</name>
    <dbReference type="NCBI Taxonomy" id="7936"/>
    <lineage>
        <taxon>Eukaryota</taxon>
        <taxon>Metazoa</taxon>
        <taxon>Chordata</taxon>
        <taxon>Craniata</taxon>
        <taxon>Vertebrata</taxon>
        <taxon>Euteleostomi</taxon>
        <taxon>Actinopterygii</taxon>
        <taxon>Neopterygii</taxon>
        <taxon>Teleostei</taxon>
        <taxon>Anguilliformes</taxon>
        <taxon>Anguillidae</taxon>
        <taxon>Anguilla</taxon>
    </lineage>
</organism>
<accession>A0A0E9VNS2</accession>
<reference evidence="1" key="2">
    <citation type="journal article" date="2015" name="Fish Shellfish Immunol.">
        <title>Early steps in the European eel (Anguilla anguilla)-Vibrio vulnificus interaction in the gills: Role of the RtxA13 toxin.</title>
        <authorList>
            <person name="Callol A."/>
            <person name="Pajuelo D."/>
            <person name="Ebbesson L."/>
            <person name="Teles M."/>
            <person name="MacKenzie S."/>
            <person name="Amaro C."/>
        </authorList>
    </citation>
    <scope>NUCLEOTIDE SEQUENCE</scope>
</reference>
<evidence type="ECO:0000313" key="1">
    <source>
        <dbReference type="EMBL" id="JAH78873.1"/>
    </source>
</evidence>
<protein>
    <submittedName>
        <fullName evidence="1">Uncharacterized protein</fullName>
    </submittedName>
</protein>
<reference evidence="1" key="1">
    <citation type="submission" date="2014-11" db="EMBL/GenBank/DDBJ databases">
        <authorList>
            <person name="Amaro Gonzalez C."/>
        </authorList>
    </citation>
    <scope>NUCLEOTIDE SEQUENCE</scope>
</reference>
<sequence length="8" mass="1060">MKRHLNYV</sequence>
<dbReference type="EMBL" id="GBXM01029704">
    <property type="protein sequence ID" value="JAH78873.1"/>
    <property type="molecule type" value="Transcribed_RNA"/>
</dbReference>
<name>A0A0E9VNS2_ANGAN</name>
<proteinExistence type="predicted"/>